<proteinExistence type="predicted"/>
<reference evidence="1" key="1">
    <citation type="journal article" date="2015" name="Nature">
        <title>Complex archaea that bridge the gap between prokaryotes and eukaryotes.</title>
        <authorList>
            <person name="Spang A."/>
            <person name="Saw J.H."/>
            <person name="Jorgensen S.L."/>
            <person name="Zaremba-Niedzwiedzka K."/>
            <person name="Martijn J."/>
            <person name="Lind A.E."/>
            <person name="van Eijk R."/>
            <person name="Schleper C."/>
            <person name="Guy L."/>
            <person name="Ettema T.J."/>
        </authorList>
    </citation>
    <scope>NUCLEOTIDE SEQUENCE</scope>
</reference>
<evidence type="ECO:0000313" key="1">
    <source>
        <dbReference type="EMBL" id="KKN72583.1"/>
    </source>
</evidence>
<comment type="caution">
    <text evidence="1">The sequence shown here is derived from an EMBL/GenBank/DDBJ whole genome shotgun (WGS) entry which is preliminary data.</text>
</comment>
<dbReference type="EMBL" id="LAZR01000359">
    <property type="protein sequence ID" value="KKN72583.1"/>
    <property type="molecule type" value="Genomic_DNA"/>
</dbReference>
<accession>A0A0F9W3E6</accession>
<dbReference type="InterPro" id="IPR011989">
    <property type="entry name" value="ARM-like"/>
</dbReference>
<gene>
    <name evidence="1" type="ORF">LCGC14_0409130</name>
</gene>
<evidence type="ECO:0008006" key="2">
    <source>
        <dbReference type="Google" id="ProtNLM"/>
    </source>
</evidence>
<name>A0A0F9W3E6_9ZZZZ</name>
<dbReference type="PROSITE" id="PS51257">
    <property type="entry name" value="PROKAR_LIPOPROTEIN"/>
    <property type="match status" value="1"/>
</dbReference>
<dbReference type="AlphaFoldDB" id="A0A0F9W3E6"/>
<sequence length="396" mass="45142">MAKLRVIGILLLIICSTIACNSHGGDAQGLDMMSNFPPEELYAKPQDFHAKLAELPTSTLVRLFSRTDMELEESLLGGRDFRIIGAAMGALEKRYGDDVMDSLTPEDRQFLRESLRRHVSQDRYLGSSPLWLFAARYDGEYVARLLDENPKWLKYDLNRSIRCLVLAVNSDRAWSLLKREATWMPEYRLCALMGAIGDTKLTVASDFVFKKTRDWRWLVRLSALYALDRLDDPRADDALEASLGDIQRSDPGFWTLLVPVYRIGRRRLSWFIRQEVITAIAARRIPGAAGTLEKILNNRSEGLSNARSSAGRALLRLDPQQGCAVIRKLLADRNVVEQEVGINMAYWIWVVEGVPEEQARLIEAELRRLKDESPDEGVRKLALQVLRSKETRRRKP</sequence>
<protein>
    <recommendedName>
        <fullName evidence="2">HEAT repeat domain-containing protein</fullName>
    </recommendedName>
</protein>
<dbReference type="Gene3D" id="1.25.10.10">
    <property type="entry name" value="Leucine-rich Repeat Variant"/>
    <property type="match status" value="1"/>
</dbReference>
<organism evidence="1">
    <name type="scientific">marine sediment metagenome</name>
    <dbReference type="NCBI Taxonomy" id="412755"/>
    <lineage>
        <taxon>unclassified sequences</taxon>
        <taxon>metagenomes</taxon>
        <taxon>ecological metagenomes</taxon>
    </lineage>
</organism>